<evidence type="ECO:0000313" key="2">
    <source>
        <dbReference type="Proteomes" id="UP001179121"/>
    </source>
</evidence>
<accession>A0AA86N137</accession>
<organism evidence="1 2">
    <name type="scientific">Nitrospira tepida</name>
    <dbReference type="NCBI Taxonomy" id="2973512"/>
    <lineage>
        <taxon>Bacteria</taxon>
        <taxon>Pseudomonadati</taxon>
        <taxon>Nitrospirota</taxon>
        <taxon>Nitrospiria</taxon>
        <taxon>Nitrospirales</taxon>
        <taxon>Nitrospiraceae</taxon>
        <taxon>Nitrospira</taxon>
    </lineage>
</organism>
<dbReference type="AlphaFoldDB" id="A0AA86N137"/>
<keyword evidence="2" id="KW-1185">Reference proteome</keyword>
<dbReference type="RefSeq" id="WP_289269485.1">
    <property type="nucleotide sequence ID" value="NZ_OX365700.1"/>
</dbReference>
<dbReference type="KEGG" id="nti:DNFV4_03203"/>
<dbReference type="Proteomes" id="UP001179121">
    <property type="component" value="Chromosome"/>
</dbReference>
<name>A0AA86N137_9BACT</name>
<dbReference type="Pfam" id="PF06727">
    <property type="entry name" value="DUF1207"/>
    <property type="match status" value="1"/>
</dbReference>
<evidence type="ECO:0000313" key="1">
    <source>
        <dbReference type="EMBL" id="CAI4032773.1"/>
    </source>
</evidence>
<dbReference type="EMBL" id="OX365700">
    <property type="protein sequence ID" value="CAI4032773.1"/>
    <property type="molecule type" value="Genomic_DNA"/>
</dbReference>
<sequence length="378" mass="42019">MPVSSFFPSIHRADRAGRTLRLLVLWLFLLSAPVLYAADDAYLAGYVASVLEREYRLHGAHVEVQDGVVVIRTESLSGIPEDKLKVALKEIPGVRRVEVLETVEAPVPAASGAAAAAAVQPPRSNWFPDDLLVVPFHADPRWPHFSAAVRRFQNDPNFSNMFAGNFGETFAFYRGPAPFGGQWDFSVQAGVFSLFDVSSVSGSNDLVNADYRFGLMTGYRTGRLSGFIRLYHQSSHLGDEFVLNSQVNRINLSYEELDLKLSFDAASWLRLYGGGGLLVRRDPGDMGIGTAQWGVELSSPWTLWGGHLRPVAYGDFQAHERTQWQVAHSLMAGLQLERVQIGHRKVQVLFEYFSGPSPDGQFFVQQAKWLGVGIHLYF</sequence>
<evidence type="ECO:0008006" key="3">
    <source>
        <dbReference type="Google" id="ProtNLM"/>
    </source>
</evidence>
<reference evidence="1" key="1">
    <citation type="submission" date="2022-10" db="EMBL/GenBank/DDBJ databases">
        <authorList>
            <person name="Koch H."/>
        </authorList>
    </citation>
    <scope>NUCLEOTIDE SEQUENCE</scope>
    <source>
        <strain evidence="1">DNF</strain>
    </source>
</reference>
<protein>
    <recommendedName>
        <fullName evidence="3">DUF1207 domain-containing protein</fullName>
    </recommendedName>
</protein>
<dbReference type="InterPro" id="IPR009599">
    <property type="entry name" value="DUF1207"/>
</dbReference>
<proteinExistence type="predicted"/>
<gene>
    <name evidence="1" type="ORF">DNFV4_03203</name>
</gene>